<feature type="region of interest" description="Disordered" evidence="1">
    <location>
        <begin position="539"/>
        <end position="636"/>
    </location>
</feature>
<proteinExistence type="predicted"/>
<comment type="caution">
    <text evidence="2">The sequence shown here is derived from an EMBL/GenBank/DDBJ whole genome shotgun (WGS) entry which is preliminary data.</text>
</comment>
<feature type="compositionally biased region" description="Polar residues" evidence="1">
    <location>
        <begin position="576"/>
        <end position="585"/>
    </location>
</feature>
<dbReference type="Proteomes" id="UP000019763">
    <property type="component" value="Unassembled WGS sequence"/>
</dbReference>
<sequence>MKSIDGLYAVCLSSIPVEIEVLIRSARYGEVSSRVYSQLCQAASQYGLTQGLLDAFANLKEYLKSSISWLGMDCEMALAIGNVADCLDLDISQTYSLIVSLFGCEASDKRALALGRVCGLLCKRQEDVRASYCEFLKEIIVAMATGTRVENIEGLVAGVEFLNLYFYRYRLKPSWNLEADLSTLSLLMETIKFSFDSSIVMSADEALNLVNSLYAIGDSSFYDRCDILIASCMICRLTLVGQSRAKQLARVQMTCRAMGSLLDEWLFPVSLYSESGTEPGPEGGMGIVHSLENLTALSLVLVTIWDDCSAVPVDPLSQFTRRLKSTYGPGSDLDALLDIWTLGADRALEHEEEQAEERLENQVKQRAQRDLFEPNFTDEETDRVKIIQDMLVEKRGNLQKVPRKGYLLACYRYALCQSESWQVAIESVARDPESFCKKMPRIFRNLSFATTPNKLLTLLTEYAKTQTAAKRAPEPYKINAQGWDAKNKTIRMAREQANMGELEEAGVHAWGTQDELETFERKREEAEKEQLAIEEARRANEEWRAGKAQNARQKFKKTDVLPPSAGVPSPNPDRTPATNSESARQNDQEDLPQEPRMWGPDKRKGGYIPKPQTNPKKTKPVDKHHARDKRAKKLNQ</sequence>
<dbReference type="EMBL" id="AFNH02001171">
    <property type="protein sequence ID" value="EZG43871.1"/>
    <property type="molecule type" value="Genomic_DNA"/>
</dbReference>
<evidence type="ECO:0000313" key="2">
    <source>
        <dbReference type="EMBL" id="EZG43871.1"/>
    </source>
</evidence>
<keyword evidence="3" id="KW-1185">Reference proteome</keyword>
<dbReference type="AlphaFoldDB" id="A0A023AZ20"/>
<evidence type="ECO:0000313" key="3">
    <source>
        <dbReference type="Proteomes" id="UP000019763"/>
    </source>
</evidence>
<feature type="compositionally biased region" description="Basic residues" evidence="1">
    <location>
        <begin position="626"/>
        <end position="636"/>
    </location>
</feature>
<organism evidence="2 3">
    <name type="scientific">Gregarina niphandrodes</name>
    <name type="common">Septate eugregarine</name>
    <dbReference type="NCBI Taxonomy" id="110365"/>
    <lineage>
        <taxon>Eukaryota</taxon>
        <taxon>Sar</taxon>
        <taxon>Alveolata</taxon>
        <taxon>Apicomplexa</taxon>
        <taxon>Conoidasida</taxon>
        <taxon>Gregarinasina</taxon>
        <taxon>Eugregarinorida</taxon>
        <taxon>Gregarinidae</taxon>
        <taxon>Gregarina</taxon>
    </lineage>
</organism>
<protein>
    <submittedName>
        <fullName evidence="2">Uncharacterized protein</fullName>
    </submittedName>
</protein>
<dbReference type="RefSeq" id="XP_011132959.1">
    <property type="nucleotide sequence ID" value="XM_011134657.1"/>
</dbReference>
<dbReference type="GeneID" id="22915452"/>
<name>A0A023AZ20_GRENI</name>
<accession>A0A023AZ20</accession>
<gene>
    <name evidence="2" type="ORF">GNI_157110</name>
</gene>
<evidence type="ECO:0000256" key="1">
    <source>
        <dbReference type="SAM" id="MobiDB-lite"/>
    </source>
</evidence>
<dbReference type="VEuPathDB" id="CryptoDB:GNI_157110"/>
<reference evidence="2" key="1">
    <citation type="submission" date="2013-12" db="EMBL/GenBank/DDBJ databases">
        <authorList>
            <person name="Omoto C.K."/>
            <person name="Sibley D."/>
            <person name="Venepally P."/>
            <person name="Hadjithomas M."/>
            <person name="Karamycheva S."/>
            <person name="Brunk B."/>
            <person name="Roos D."/>
            <person name="Caler E."/>
            <person name="Lorenzi H."/>
        </authorList>
    </citation>
    <scope>NUCLEOTIDE SEQUENCE</scope>
</reference>